<evidence type="ECO:0000313" key="2">
    <source>
        <dbReference type="EMBL" id="BAY81795.1"/>
    </source>
</evidence>
<protein>
    <recommendedName>
        <fullName evidence="4">Transmembrane protein</fullName>
    </recommendedName>
</protein>
<dbReference type="Proteomes" id="UP000218418">
    <property type="component" value="Chromosome"/>
</dbReference>
<evidence type="ECO:0000256" key="1">
    <source>
        <dbReference type="SAM" id="Phobius"/>
    </source>
</evidence>
<organism evidence="2 3">
    <name type="scientific">Calothrix parasitica NIES-267</name>
    <dbReference type="NCBI Taxonomy" id="1973488"/>
    <lineage>
        <taxon>Bacteria</taxon>
        <taxon>Bacillati</taxon>
        <taxon>Cyanobacteriota</taxon>
        <taxon>Cyanophyceae</taxon>
        <taxon>Nostocales</taxon>
        <taxon>Calotrichaceae</taxon>
        <taxon>Calothrix</taxon>
    </lineage>
</organism>
<evidence type="ECO:0000313" key="3">
    <source>
        <dbReference type="Proteomes" id="UP000218418"/>
    </source>
</evidence>
<evidence type="ECO:0008006" key="4">
    <source>
        <dbReference type="Google" id="ProtNLM"/>
    </source>
</evidence>
<keyword evidence="1" id="KW-0812">Transmembrane</keyword>
<sequence length="58" mass="6915">MLIFVKQNEVKIFVFIILVQQSPNNIVFFLTYIYVFILLLKIRNNLCISLNKNQLLNI</sequence>
<name>A0A1Z4LKQ6_9CYAN</name>
<keyword evidence="1" id="KW-0472">Membrane</keyword>
<reference evidence="2 3" key="1">
    <citation type="submission" date="2017-06" db="EMBL/GenBank/DDBJ databases">
        <title>Genome sequencing of cyanobaciteial culture collection at National Institute for Environmental Studies (NIES).</title>
        <authorList>
            <person name="Hirose Y."/>
            <person name="Shimura Y."/>
            <person name="Fujisawa T."/>
            <person name="Nakamura Y."/>
            <person name="Kawachi M."/>
        </authorList>
    </citation>
    <scope>NUCLEOTIDE SEQUENCE [LARGE SCALE GENOMIC DNA]</scope>
    <source>
        <strain evidence="2 3">NIES-267</strain>
    </source>
</reference>
<feature type="transmembrane region" description="Helical" evidence="1">
    <location>
        <begin position="12"/>
        <end position="40"/>
    </location>
</feature>
<proteinExistence type="predicted"/>
<keyword evidence="1" id="KW-1133">Transmembrane helix</keyword>
<dbReference type="EMBL" id="AP018227">
    <property type="protein sequence ID" value="BAY81795.1"/>
    <property type="molecule type" value="Genomic_DNA"/>
</dbReference>
<dbReference type="AlphaFoldDB" id="A0A1Z4LKQ6"/>
<keyword evidence="3" id="KW-1185">Reference proteome</keyword>
<gene>
    <name evidence="2" type="ORF">NIES267_12720</name>
</gene>
<accession>A0A1Z4LKQ6</accession>